<evidence type="ECO:0000313" key="1">
    <source>
        <dbReference type="EMBL" id="MFC0385792.1"/>
    </source>
</evidence>
<protein>
    <recommendedName>
        <fullName evidence="3">DUF4440 domain-containing protein</fullName>
    </recommendedName>
</protein>
<reference evidence="1 2" key="1">
    <citation type="submission" date="2024-09" db="EMBL/GenBank/DDBJ databases">
        <authorList>
            <person name="Sun Q."/>
            <person name="Mori K."/>
        </authorList>
    </citation>
    <scope>NUCLEOTIDE SEQUENCE [LARGE SCALE GENOMIC DNA]</scope>
    <source>
        <strain evidence="1 2">CCM 7468</strain>
    </source>
</reference>
<dbReference type="RefSeq" id="WP_377049941.1">
    <property type="nucleotide sequence ID" value="NZ_JBHLVZ010000014.1"/>
</dbReference>
<dbReference type="EMBL" id="JBHLVZ010000014">
    <property type="protein sequence ID" value="MFC0385792.1"/>
    <property type="molecule type" value="Genomic_DNA"/>
</dbReference>
<evidence type="ECO:0000313" key="2">
    <source>
        <dbReference type="Proteomes" id="UP001589789"/>
    </source>
</evidence>
<comment type="caution">
    <text evidence="1">The sequence shown here is derived from an EMBL/GenBank/DDBJ whole genome shotgun (WGS) entry which is preliminary data.</text>
</comment>
<organism evidence="1 2">
    <name type="scientific">Muricoccus vinaceus</name>
    <dbReference type="NCBI Taxonomy" id="424704"/>
    <lineage>
        <taxon>Bacteria</taxon>
        <taxon>Pseudomonadati</taxon>
        <taxon>Pseudomonadota</taxon>
        <taxon>Alphaproteobacteria</taxon>
        <taxon>Acetobacterales</taxon>
        <taxon>Roseomonadaceae</taxon>
        <taxon>Muricoccus</taxon>
    </lineage>
</organism>
<dbReference type="Proteomes" id="UP001589789">
    <property type="component" value="Unassembled WGS sequence"/>
</dbReference>
<keyword evidence="2" id="KW-1185">Reference proteome</keyword>
<dbReference type="Gene3D" id="3.10.450.50">
    <property type="match status" value="1"/>
</dbReference>
<proteinExistence type="predicted"/>
<sequence length="137" mass="15457">MMTIQDEIAAFFVSYVDAFARGDADALSELWEPVGLFPSPTGNFAMDRQAFRNHCATLMDFYRKQGVVRPVGELLTSAELFPDVAEARMAYRMLGEGDELIADWEHVYILRRTDSWRVTLTIADAEMAAWTARGAQL</sequence>
<accession>A0ABV6IR18</accession>
<name>A0ABV6IR18_9PROT</name>
<evidence type="ECO:0008006" key="3">
    <source>
        <dbReference type="Google" id="ProtNLM"/>
    </source>
</evidence>
<dbReference type="InterPro" id="IPR032710">
    <property type="entry name" value="NTF2-like_dom_sf"/>
</dbReference>
<dbReference type="SUPFAM" id="SSF54427">
    <property type="entry name" value="NTF2-like"/>
    <property type="match status" value="1"/>
</dbReference>
<gene>
    <name evidence="1" type="ORF">ACFFIC_09500</name>
</gene>